<reference evidence="1 2" key="1">
    <citation type="submission" date="2023-04" db="EMBL/GenBank/DDBJ databases">
        <title>Genome of Basidiobolus ranarum AG-B5.</title>
        <authorList>
            <person name="Stajich J.E."/>
            <person name="Carter-House D."/>
            <person name="Gryganskyi A."/>
        </authorList>
    </citation>
    <scope>NUCLEOTIDE SEQUENCE [LARGE SCALE GENOMIC DNA]</scope>
    <source>
        <strain evidence="1 2">AG-B5</strain>
    </source>
</reference>
<evidence type="ECO:0000313" key="2">
    <source>
        <dbReference type="Proteomes" id="UP001479436"/>
    </source>
</evidence>
<sequence>MSVQSLKPIIVLRPLPAEVTIRQALPEDAEIIVEMHIQAWRDTFKGIVPDTVLESLDISEWSSKRLEQLESHYNGINPQDSTWIATAHNKVVGVIDVGPVRPTFSDFVADPSNTGGGGTESVVYSS</sequence>
<proteinExistence type="predicted"/>
<accession>A0ABR2WMR3</accession>
<evidence type="ECO:0000313" key="1">
    <source>
        <dbReference type="EMBL" id="KAK9762809.1"/>
    </source>
</evidence>
<evidence type="ECO:0008006" key="3">
    <source>
        <dbReference type="Google" id="ProtNLM"/>
    </source>
</evidence>
<dbReference type="EMBL" id="JASJQH010000825">
    <property type="protein sequence ID" value="KAK9762809.1"/>
    <property type="molecule type" value="Genomic_DNA"/>
</dbReference>
<dbReference type="SUPFAM" id="SSF55729">
    <property type="entry name" value="Acyl-CoA N-acyltransferases (Nat)"/>
    <property type="match status" value="1"/>
</dbReference>
<name>A0ABR2WMR3_9FUNG</name>
<protein>
    <recommendedName>
        <fullName evidence="3">N-acetyltransferase domain-containing protein</fullName>
    </recommendedName>
</protein>
<dbReference type="InterPro" id="IPR016181">
    <property type="entry name" value="Acyl_CoA_acyltransferase"/>
</dbReference>
<gene>
    <name evidence="1" type="ORF">K7432_011103</name>
</gene>
<dbReference type="Proteomes" id="UP001479436">
    <property type="component" value="Unassembled WGS sequence"/>
</dbReference>
<dbReference type="Gene3D" id="3.40.630.30">
    <property type="match status" value="1"/>
</dbReference>
<keyword evidence="2" id="KW-1185">Reference proteome</keyword>
<comment type="caution">
    <text evidence="1">The sequence shown here is derived from an EMBL/GenBank/DDBJ whole genome shotgun (WGS) entry which is preliminary data.</text>
</comment>
<organism evidence="1 2">
    <name type="scientific">Basidiobolus ranarum</name>
    <dbReference type="NCBI Taxonomy" id="34480"/>
    <lineage>
        <taxon>Eukaryota</taxon>
        <taxon>Fungi</taxon>
        <taxon>Fungi incertae sedis</taxon>
        <taxon>Zoopagomycota</taxon>
        <taxon>Entomophthoromycotina</taxon>
        <taxon>Basidiobolomycetes</taxon>
        <taxon>Basidiobolales</taxon>
        <taxon>Basidiobolaceae</taxon>
        <taxon>Basidiobolus</taxon>
    </lineage>
</organism>